<comment type="caution">
    <text evidence="2">The sequence shown here is derived from an EMBL/GenBank/DDBJ whole genome shotgun (WGS) entry which is preliminary data.</text>
</comment>
<evidence type="ECO:0000256" key="1">
    <source>
        <dbReference type="SAM" id="MobiDB-lite"/>
    </source>
</evidence>
<gene>
    <name evidence="2" type="ORF">RIB2604_02109030</name>
</gene>
<evidence type="ECO:0000313" key="2">
    <source>
        <dbReference type="EMBL" id="GAT27216.1"/>
    </source>
</evidence>
<dbReference type="InterPro" id="IPR032675">
    <property type="entry name" value="LRR_dom_sf"/>
</dbReference>
<dbReference type="Proteomes" id="UP000075230">
    <property type="component" value="Unassembled WGS sequence"/>
</dbReference>
<dbReference type="EMBL" id="BCWF01000021">
    <property type="protein sequence ID" value="GAT27216.1"/>
    <property type="molecule type" value="Genomic_DNA"/>
</dbReference>
<organism evidence="2 3">
    <name type="scientific">Aspergillus kawachii</name>
    <name type="common">White koji mold</name>
    <name type="synonym">Aspergillus awamori var. kawachi</name>
    <dbReference type="NCBI Taxonomy" id="1069201"/>
    <lineage>
        <taxon>Eukaryota</taxon>
        <taxon>Fungi</taxon>
        <taxon>Dikarya</taxon>
        <taxon>Ascomycota</taxon>
        <taxon>Pezizomycotina</taxon>
        <taxon>Eurotiomycetes</taxon>
        <taxon>Eurotiomycetidae</taxon>
        <taxon>Eurotiales</taxon>
        <taxon>Aspergillaceae</taxon>
        <taxon>Aspergillus</taxon>
        <taxon>Aspergillus subgen. Circumdati</taxon>
    </lineage>
</organism>
<dbReference type="AlphaFoldDB" id="A0A146FN44"/>
<feature type="compositionally biased region" description="Acidic residues" evidence="1">
    <location>
        <begin position="747"/>
        <end position="760"/>
    </location>
</feature>
<feature type="compositionally biased region" description="Low complexity" evidence="1">
    <location>
        <begin position="69"/>
        <end position="81"/>
    </location>
</feature>
<feature type="compositionally biased region" description="Acidic residues" evidence="1">
    <location>
        <begin position="131"/>
        <end position="141"/>
    </location>
</feature>
<feature type="compositionally biased region" description="Low complexity" evidence="1">
    <location>
        <begin position="111"/>
        <end position="122"/>
    </location>
</feature>
<feature type="compositionally biased region" description="Basic and acidic residues" evidence="1">
    <location>
        <begin position="186"/>
        <end position="200"/>
    </location>
</feature>
<protein>
    <submittedName>
        <fullName evidence="2">Similar to An01g05970</fullName>
    </submittedName>
</protein>
<feature type="region of interest" description="Disordered" evidence="1">
    <location>
        <begin position="65"/>
        <end position="141"/>
    </location>
</feature>
<feature type="compositionally biased region" description="Basic and acidic residues" evidence="1">
    <location>
        <begin position="705"/>
        <end position="716"/>
    </location>
</feature>
<feature type="compositionally biased region" description="Polar residues" evidence="1">
    <location>
        <begin position="654"/>
        <end position="663"/>
    </location>
</feature>
<accession>A0A146FN44</accession>
<evidence type="ECO:0000313" key="3">
    <source>
        <dbReference type="Proteomes" id="UP000075230"/>
    </source>
</evidence>
<dbReference type="Gene3D" id="3.80.10.10">
    <property type="entry name" value="Ribonuclease Inhibitor"/>
    <property type="match status" value="1"/>
</dbReference>
<feature type="region of interest" description="Disordered" evidence="1">
    <location>
        <begin position="155"/>
        <end position="200"/>
    </location>
</feature>
<feature type="region of interest" description="Disordered" evidence="1">
    <location>
        <begin position="633"/>
        <end position="773"/>
    </location>
</feature>
<feature type="compositionally biased region" description="Low complexity" evidence="1">
    <location>
        <begin position="163"/>
        <end position="172"/>
    </location>
</feature>
<name>A0A146FN44_ASPKA</name>
<reference evidence="2 3" key="1">
    <citation type="journal article" date="2016" name="DNA Res.">
        <title>Genome sequence of Aspergillus luchuensis NBRC 4314.</title>
        <authorList>
            <person name="Yamada O."/>
            <person name="Machida M."/>
            <person name="Hosoyama A."/>
            <person name="Goto M."/>
            <person name="Takahashi T."/>
            <person name="Futagami T."/>
            <person name="Yamagata Y."/>
            <person name="Takeuchi M."/>
            <person name="Kobayashi T."/>
            <person name="Koike H."/>
            <person name="Abe K."/>
            <person name="Asai K."/>
            <person name="Arita M."/>
            <person name="Fujita N."/>
            <person name="Fukuda K."/>
            <person name="Higa K."/>
            <person name="Horikawa H."/>
            <person name="Ishikawa T."/>
            <person name="Jinno K."/>
            <person name="Kato Y."/>
            <person name="Kirimura K."/>
            <person name="Mizutani O."/>
            <person name="Nakasone K."/>
            <person name="Sano M."/>
            <person name="Shiraishi Y."/>
            <person name="Tsukahara M."/>
            <person name="Gomi K."/>
        </authorList>
    </citation>
    <scope>NUCLEOTIDE SEQUENCE [LARGE SCALE GENOMIC DNA]</scope>
    <source>
        <strain evidence="2 3">RIB 2604</strain>
    </source>
</reference>
<sequence>MPPASRLSAFPPSPTGKLRWTWNGDIILSFSYSLLPAALAATAPVPPATPCGLSHRLLLDQFTRPAMAPSSRSSRPIRSSRTQVQSYHEESSSEGRDDEDTQSDEERARRLSLSLRPRNSARMPKSYREESTDDDFDATNDEPEAVVPTIDAPEHLNYPFTETNSRSAPSRAPRNRTVKTRSQTKNVEKRTGRRRIELGRPLKKRRKVEEDNTPIVTSGVIPPWQTLPYHILFDIFSCAASPLMDEKTASRHSSVQWLVNIALMCHAFHEPALAALYHCPPLLPAAKAHALLQLLAKPQDSLSTNYVNKVKELHVDVESLLFYKSGPTLGYFELSRLIEQTPQVKTLRLYHKEDYFLGGSPWLNPRSRWTYPDSLFTSLVSSSIHLRSWEWNSRFMETRQLLPIMLEKHLQPAFHRLQELRLLHLTSEDADGDESGSDENEVVLATALRELPDLRRLDFVQCSIVNEYLFPNLPMELTSLTINNCDNVTAMNLGSFLFSHGHHLQILDLRHNRHLSLAFAVNLAESCKNLQKFKMDISMYDASSYHDVEPHFQTLLDLSTGVPTWPSTLQDIELIQLRKWDDTTAEVFFGTLIDAASELRNLRRLVISAILKIGWRDRASFREKWIGKLEKTFLRRSPPPDPNLRSIPRAAPQSDANHQSRNPQAEETHTHSDTQHSGLSTPSKRKSARLALRKFSETGDDETENAEKQQSREASDKPLTARQGMCDVVMVRIDNQRPSETQYNEGDFLDDELSGDEDWNGNDLDVNDGRHAW</sequence>
<feature type="compositionally biased region" description="Basic residues" evidence="1">
    <location>
        <begin position="683"/>
        <end position="692"/>
    </location>
</feature>
<dbReference type="VEuPathDB" id="FungiDB:ASPFODRAFT_120837"/>
<proteinExistence type="predicted"/>
<feature type="compositionally biased region" description="Basic and acidic residues" evidence="1">
    <location>
        <begin position="664"/>
        <end position="674"/>
    </location>
</feature>
<reference evidence="3" key="2">
    <citation type="submission" date="2016-02" db="EMBL/GenBank/DDBJ databases">
        <title>Genome sequencing of Aspergillus luchuensis NBRC 4314.</title>
        <authorList>
            <person name="Yamada O."/>
        </authorList>
    </citation>
    <scope>NUCLEOTIDE SEQUENCE [LARGE SCALE GENOMIC DNA]</scope>
    <source>
        <strain evidence="3">RIB 2604</strain>
    </source>
</reference>
<dbReference type="SUPFAM" id="SSF52047">
    <property type="entry name" value="RNI-like"/>
    <property type="match status" value="1"/>
</dbReference>